<evidence type="ECO:0000256" key="1">
    <source>
        <dbReference type="ARBA" id="ARBA00004370"/>
    </source>
</evidence>
<dbReference type="PANTHER" id="PTHR11058:SF9">
    <property type="entry name" value="NADH-UBIQUINONE OXIDOREDUCTASE CHAIN 3"/>
    <property type="match status" value="1"/>
</dbReference>
<geneLocation type="mitochondrion" evidence="10"/>
<evidence type="ECO:0000256" key="4">
    <source>
        <dbReference type="ARBA" id="ARBA00022448"/>
    </source>
</evidence>
<reference evidence="10" key="1">
    <citation type="journal article" date="2015" name="Sci. Rep.">
        <title>The making of a branching annelid: an analysis of complete mitochondrial genome and ribosomal data of Ramisyllis multicaudata.</title>
        <authorList>
            <person name="Aguado M.T."/>
            <person name="Glasby C.J."/>
            <person name="Schroeder P.C."/>
            <person name="Weigert A."/>
            <person name="Bleidorn C."/>
        </authorList>
    </citation>
    <scope>NUCLEOTIDE SEQUENCE</scope>
</reference>
<dbReference type="AlphaFoldDB" id="A0A0K0YD75"/>
<comment type="catalytic activity">
    <reaction evidence="8 9">
        <text>a ubiquinone + NADH + 5 H(+)(in) = a ubiquinol + NAD(+) + 4 H(+)(out)</text>
        <dbReference type="Rhea" id="RHEA:29091"/>
        <dbReference type="Rhea" id="RHEA-COMP:9565"/>
        <dbReference type="Rhea" id="RHEA-COMP:9566"/>
        <dbReference type="ChEBI" id="CHEBI:15378"/>
        <dbReference type="ChEBI" id="CHEBI:16389"/>
        <dbReference type="ChEBI" id="CHEBI:17976"/>
        <dbReference type="ChEBI" id="CHEBI:57540"/>
        <dbReference type="ChEBI" id="CHEBI:57945"/>
        <dbReference type="EC" id="7.1.1.2"/>
    </reaction>
</comment>
<accession>A0A0K0YD75</accession>
<dbReference type="InterPro" id="IPR038430">
    <property type="entry name" value="NDAH_ubi_oxred_su3_sf"/>
</dbReference>
<evidence type="ECO:0000256" key="5">
    <source>
        <dbReference type="ARBA" id="ARBA00022692"/>
    </source>
</evidence>
<keyword evidence="9" id="KW-0520">NAD</keyword>
<dbReference type="Gene3D" id="1.20.58.1610">
    <property type="entry name" value="NADH:ubiquinone/plastoquinone oxidoreductase, chain 3"/>
    <property type="match status" value="1"/>
</dbReference>
<gene>
    <name evidence="10" type="primary">NAD3</name>
</gene>
<feature type="transmembrane region" description="Helical" evidence="9">
    <location>
        <begin position="87"/>
        <end position="105"/>
    </location>
</feature>
<keyword evidence="5 9" id="KW-0812">Transmembrane</keyword>
<sequence length="117" mass="13536">MIMILLTLFLASTISFLLLLIFNYLSLNMFTKREKSSPYECGFEPITSARVPYSMRFFLVAVLFLIFDIEIAFILPAPFMSLWSQPLTFLSSMNVFLLILILGLLHEWNEGSLEWPS</sequence>
<evidence type="ECO:0000256" key="9">
    <source>
        <dbReference type="RuleBase" id="RU003640"/>
    </source>
</evidence>
<dbReference type="Pfam" id="PF00507">
    <property type="entry name" value="Oxidored_q4"/>
    <property type="match status" value="1"/>
</dbReference>
<feature type="transmembrane region" description="Helical" evidence="9">
    <location>
        <begin position="6"/>
        <end position="25"/>
    </location>
</feature>
<keyword evidence="9" id="KW-0249">Electron transport</keyword>
<dbReference type="PANTHER" id="PTHR11058">
    <property type="entry name" value="NADH-UBIQUINONE OXIDOREDUCTASE CHAIN 3"/>
    <property type="match status" value="1"/>
</dbReference>
<dbReference type="GO" id="GO:0030964">
    <property type="term" value="C:NADH dehydrogenase complex"/>
    <property type="evidence" value="ECO:0007669"/>
    <property type="project" value="TreeGrafter"/>
</dbReference>
<evidence type="ECO:0000256" key="6">
    <source>
        <dbReference type="ARBA" id="ARBA00022989"/>
    </source>
</evidence>
<evidence type="ECO:0000256" key="7">
    <source>
        <dbReference type="ARBA" id="ARBA00023136"/>
    </source>
</evidence>
<dbReference type="InterPro" id="IPR000440">
    <property type="entry name" value="NADH_UbQ/plastoQ_OxRdtase_su3"/>
</dbReference>
<evidence type="ECO:0000256" key="2">
    <source>
        <dbReference type="ARBA" id="ARBA00008472"/>
    </source>
</evidence>
<comment type="similarity">
    <text evidence="2 9">Belongs to the complex I subunit 3 family.</text>
</comment>
<keyword evidence="6 9" id="KW-1133">Transmembrane helix</keyword>
<dbReference type="GO" id="GO:0031966">
    <property type="term" value="C:mitochondrial membrane"/>
    <property type="evidence" value="ECO:0007669"/>
    <property type="project" value="UniProtKB-SubCell"/>
</dbReference>
<keyword evidence="4 9" id="KW-0813">Transport</keyword>
<dbReference type="EMBL" id="KR534503">
    <property type="protein sequence ID" value="AKS48936.1"/>
    <property type="molecule type" value="Genomic_DNA"/>
</dbReference>
<evidence type="ECO:0000313" key="10">
    <source>
        <dbReference type="EMBL" id="AKS48936.1"/>
    </source>
</evidence>
<keyword evidence="9" id="KW-1278">Translocase</keyword>
<feature type="transmembrane region" description="Helical" evidence="9">
    <location>
        <begin position="57"/>
        <end position="75"/>
    </location>
</feature>
<evidence type="ECO:0000256" key="3">
    <source>
        <dbReference type="ARBA" id="ARBA00021007"/>
    </source>
</evidence>
<keyword evidence="9" id="KW-0830">Ubiquinone</keyword>
<comment type="subcellular location">
    <subcellularLocation>
        <location evidence="1">Membrane</location>
    </subcellularLocation>
    <subcellularLocation>
        <location evidence="9">Mitochondrion membrane</location>
        <topology evidence="9">Multi-pass membrane protein</topology>
    </subcellularLocation>
</comment>
<name>A0A0K0YD75_9ANNE</name>
<keyword evidence="7 9" id="KW-0472">Membrane</keyword>
<organism evidence="10">
    <name type="scientific">Trypanobia cryptica</name>
    <dbReference type="NCBI Taxonomy" id="2814713"/>
    <lineage>
        <taxon>Eukaryota</taxon>
        <taxon>Metazoa</taxon>
        <taxon>Spiralia</taxon>
        <taxon>Lophotrochozoa</taxon>
        <taxon>Annelida</taxon>
        <taxon>Polychaeta</taxon>
        <taxon>Errantia</taxon>
        <taxon>Phyllodocida</taxon>
        <taxon>Syllidae</taxon>
        <taxon>Trypanobia</taxon>
    </lineage>
</organism>
<keyword evidence="9 10" id="KW-0496">Mitochondrion</keyword>
<proteinExistence type="inferred from homology"/>
<dbReference type="EC" id="7.1.1.2" evidence="9"/>
<comment type="function">
    <text evidence="9">Core subunit of the mitochondrial membrane respiratory chain NADH dehydrogenase (Complex I) which catalyzes electron transfer from NADH through the respiratory chain, using ubiquinone as an electron acceptor. Essential for the catalytic activity of complex I.</text>
</comment>
<dbReference type="GO" id="GO:0008137">
    <property type="term" value="F:NADH dehydrogenase (ubiquinone) activity"/>
    <property type="evidence" value="ECO:0007669"/>
    <property type="project" value="UniProtKB-UniRule"/>
</dbReference>
<evidence type="ECO:0000256" key="8">
    <source>
        <dbReference type="ARBA" id="ARBA00049551"/>
    </source>
</evidence>
<keyword evidence="9" id="KW-0679">Respiratory chain</keyword>
<protein>
    <recommendedName>
        <fullName evidence="3 9">NADH-ubiquinone oxidoreductase chain 3</fullName>
        <ecNumber evidence="9">7.1.1.2</ecNumber>
    </recommendedName>
</protein>